<organism evidence="1 2">
    <name type="scientific">Ewingella americana</name>
    <dbReference type="NCBI Taxonomy" id="41202"/>
    <lineage>
        <taxon>Bacteria</taxon>
        <taxon>Pseudomonadati</taxon>
        <taxon>Pseudomonadota</taxon>
        <taxon>Gammaproteobacteria</taxon>
        <taxon>Enterobacterales</taxon>
        <taxon>Yersiniaceae</taxon>
        <taxon>Ewingella</taxon>
    </lineage>
</organism>
<dbReference type="Proteomes" id="UP000254304">
    <property type="component" value="Unassembled WGS sequence"/>
</dbReference>
<evidence type="ECO:0000313" key="1">
    <source>
        <dbReference type="EMBL" id="STQ43625.1"/>
    </source>
</evidence>
<dbReference type="AlphaFoldDB" id="A0A377N9K6"/>
<gene>
    <name evidence="1" type="ORF">NCTC12157_01318</name>
</gene>
<proteinExistence type="predicted"/>
<name>A0A377N9K6_9GAMM</name>
<dbReference type="EMBL" id="UGGO01000001">
    <property type="protein sequence ID" value="STQ43625.1"/>
    <property type="molecule type" value="Genomic_DNA"/>
</dbReference>
<protein>
    <submittedName>
        <fullName evidence="1">Uncharacterized protein</fullName>
    </submittedName>
</protein>
<reference evidence="1 2" key="1">
    <citation type="submission" date="2018-06" db="EMBL/GenBank/DDBJ databases">
        <authorList>
            <consortium name="Pathogen Informatics"/>
            <person name="Doyle S."/>
        </authorList>
    </citation>
    <scope>NUCLEOTIDE SEQUENCE [LARGE SCALE GENOMIC DNA]</scope>
    <source>
        <strain evidence="1 2">NCTC12157</strain>
    </source>
</reference>
<sequence length="82" mass="9148">MRPQRGQRQFTRQQQALQGGIAAFHGAMSESKTGQFAPVGFTKCLTQVLFHIQFKGDQLPQPRPVARQLLFGPVRPCAGPHY</sequence>
<accession>A0A377N9K6</accession>
<evidence type="ECO:0000313" key="2">
    <source>
        <dbReference type="Proteomes" id="UP000254304"/>
    </source>
</evidence>